<dbReference type="InterPro" id="IPR018357">
    <property type="entry name" value="Hexapep_transf_CS"/>
</dbReference>
<keyword evidence="2 5" id="KW-0808">Transferase</keyword>
<dbReference type="Gene3D" id="2.160.10.10">
    <property type="entry name" value="Hexapeptide repeat proteins"/>
    <property type="match status" value="1"/>
</dbReference>
<evidence type="ECO:0000256" key="2">
    <source>
        <dbReference type="ARBA" id="ARBA00022679"/>
    </source>
</evidence>
<evidence type="ECO:0000256" key="3">
    <source>
        <dbReference type="ARBA" id="ARBA00022737"/>
    </source>
</evidence>
<dbReference type="PROSITE" id="PS00101">
    <property type="entry name" value="HEXAPEP_TRANSFERASES"/>
    <property type="match status" value="1"/>
</dbReference>
<dbReference type="GO" id="GO:0008870">
    <property type="term" value="F:galactoside O-acetyltransferase activity"/>
    <property type="evidence" value="ECO:0007669"/>
    <property type="project" value="TreeGrafter"/>
</dbReference>
<dbReference type="Proteomes" id="UP000019426">
    <property type="component" value="Chromosome M2/40_rep2"/>
</dbReference>
<dbReference type="FunFam" id="2.160.10.10:FF:000008">
    <property type="entry name" value="Maltose O-acetyltransferase"/>
    <property type="match status" value="1"/>
</dbReference>
<reference evidence="7 8" key="1">
    <citation type="submission" date="2013-11" db="EMBL/GenBank/DDBJ databases">
        <title>Complete genome sequence of Clostridum sp. M2/40.</title>
        <authorList>
            <person name="Wibberg D."/>
            <person name="Puehler A."/>
            <person name="Schlueter A."/>
        </authorList>
    </citation>
    <scope>NUCLEOTIDE SEQUENCE [LARGE SCALE GENOMIC DNA]</scope>
    <source>
        <strain evidence="8">M2/40</strain>
    </source>
</reference>
<dbReference type="STRING" id="1216932.CM240_2890"/>
<keyword evidence="3" id="KW-0677">Repeat</keyword>
<evidence type="ECO:0000259" key="6">
    <source>
        <dbReference type="SMART" id="SM01266"/>
    </source>
</evidence>
<protein>
    <recommendedName>
        <fullName evidence="5">Acetyltransferase</fullName>
        <ecNumber evidence="5">2.3.1.-</ecNumber>
    </recommendedName>
</protein>
<dbReference type="eggNOG" id="COG0110">
    <property type="taxonomic scope" value="Bacteria"/>
</dbReference>
<evidence type="ECO:0000256" key="1">
    <source>
        <dbReference type="ARBA" id="ARBA00007274"/>
    </source>
</evidence>
<dbReference type="SUPFAM" id="SSF51161">
    <property type="entry name" value="Trimeric LpxA-like enzymes"/>
    <property type="match status" value="1"/>
</dbReference>
<dbReference type="Pfam" id="PF00132">
    <property type="entry name" value="Hexapep"/>
    <property type="match status" value="1"/>
</dbReference>
<name>W6S6K7_9CLOT</name>
<comment type="similarity">
    <text evidence="1 5">Belongs to the transferase hexapeptide repeat family.</text>
</comment>
<dbReference type="Pfam" id="PF12464">
    <property type="entry name" value="Mac"/>
    <property type="match status" value="1"/>
</dbReference>
<sequence length="204" mass="23206">MKSEKELMLSGELYKALDDELFKDSRKSRRLTRLFNNSNEEDLEYRTDLLKQLFKSVGKNIYIEPPFRCDYGSNISIGDNFYSNYDCIILDVCDVNIGNNVLFAPRVSVFTAGHPIDAEVRNELLEFGKPITIGNNVWIGGNTVINPGVTIGNNVVIGSGSVITKDIPDNVIAVGNPCRVLRKITEEDKIYWNKKREEYYQNKK</sequence>
<dbReference type="InterPro" id="IPR001451">
    <property type="entry name" value="Hexapep"/>
</dbReference>
<evidence type="ECO:0000256" key="4">
    <source>
        <dbReference type="ARBA" id="ARBA00023315"/>
    </source>
</evidence>
<dbReference type="SMART" id="SM01266">
    <property type="entry name" value="Mac"/>
    <property type="match status" value="1"/>
</dbReference>
<gene>
    <name evidence="7" type="primary">maa</name>
    <name evidence="7" type="ORF">CM240_2890</name>
</gene>
<dbReference type="AlphaFoldDB" id="W6S6K7"/>
<accession>W6S6K7</accession>
<proteinExistence type="inferred from homology"/>
<dbReference type="PANTHER" id="PTHR43017:SF1">
    <property type="entry name" value="ACETYLTRANSFERASE YJL218W-RELATED"/>
    <property type="match status" value="1"/>
</dbReference>
<dbReference type="CDD" id="cd03357">
    <property type="entry name" value="LbH_MAT_GAT"/>
    <property type="match status" value="1"/>
</dbReference>
<dbReference type="InterPro" id="IPR011004">
    <property type="entry name" value="Trimer_LpxA-like_sf"/>
</dbReference>
<keyword evidence="4 5" id="KW-0012">Acyltransferase</keyword>
<dbReference type="KEGG" id="clt:CM240_2890"/>
<dbReference type="PANTHER" id="PTHR43017">
    <property type="entry name" value="GALACTOSIDE O-ACETYLTRANSFERASE"/>
    <property type="match status" value="1"/>
</dbReference>
<feature type="domain" description="Maltose/galactoside acetyltransferase" evidence="6">
    <location>
        <begin position="5"/>
        <end position="59"/>
    </location>
</feature>
<evidence type="ECO:0000313" key="7">
    <source>
        <dbReference type="EMBL" id="CDM70007.1"/>
    </source>
</evidence>
<dbReference type="HOGENOM" id="CLU_051638_3_0_9"/>
<dbReference type="PATRIC" id="fig|1216932.3.peg.2853"/>
<evidence type="ECO:0000256" key="5">
    <source>
        <dbReference type="RuleBase" id="RU367021"/>
    </source>
</evidence>
<dbReference type="EC" id="2.3.1.-" evidence="5"/>
<dbReference type="OrthoDB" id="9801697at2"/>
<dbReference type="RefSeq" id="WP_044040180.1">
    <property type="nucleotide sequence ID" value="NZ_HG917869.1"/>
</dbReference>
<evidence type="ECO:0000313" key="8">
    <source>
        <dbReference type="Proteomes" id="UP000019426"/>
    </source>
</evidence>
<dbReference type="EMBL" id="HG917869">
    <property type="protein sequence ID" value="CDM70007.1"/>
    <property type="molecule type" value="Genomic_DNA"/>
</dbReference>
<keyword evidence="8" id="KW-1185">Reference proteome</keyword>
<dbReference type="InterPro" id="IPR039369">
    <property type="entry name" value="LacA-like"/>
</dbReference>
<dbReference type="InterPro" id="IPR024688">
    <property type="entry name" value="Mac_dom"/>
</dbReference>
<organism evidence="7 8">
    <name type="scientific">Clostridium bornimense</name>
    <dbReference type="NCBI Taxonomy" id="1216932"/>
    <lineage>
        <taxon>Bacteria</taxon>
        <taxon>Bacillati</taxon>
        <taxon>Bacillota</taxon>
        <taxon>Clostridia</taxon>
        <taxon>Eubacteriales</taxon>
        <taxon>Clostridiaceae</taxon>
        <taxon>Clostridium</taxon>
    </lineage>
</organism>